<dbReference type="EMBL" id="VTEV01000005">
    <property type="protein sequence ID" value="TYS67673.1"/>
    <property type="molecule type" value="Genomic_DNA"/>
</dbReference>
<dbReference type="Gene3D" id="6.10.140.700">
    <property type="match status" value="1"/>
</dbReference>
<dbReference type="SUPFAM" id="SSF53474">
    <property type="entry name" value="alpha/beta-Hydrolases"/>
    <property type="match status" value="1"/>
</dbReference>
<evidence type="ECO:0000259" key="2">
    <source>
        <dbReference type="Pfam" id="PF00561"/>
    </source>
</evidence>
<organism evidence="3 4">
    <name type="scientific">Sutcliffiella horikoshii</name>
    <dbReference type="NCBI Taxonomy" id="79883"/>
    <lineage>
        <taxon>Bacteria</taxon>
        <taxon>Bacillati</taxon>
        <taxon>Bacillota</taxon>
        <taxon>Bacilli</taxon>
        <taxon>Bacillales</taxon>
        <taxon>Bacillaceae</taxon>
        <taxon>Sutcliffiella</taxon>
    </lineage>
</organism>
<keyword evidence="1 3" id="KW-0378">Hydrolase</keyword>
<dbReference type="Pfam" id="PF00561">
    <property type="entry name" value="Abhydrolase_1"/>
    <property type="match status" value="1"/>
</dbReference>
<dbReference type="InterPro" id="IPR029058">
    <property type="entry name" value="AB_hydrolase_fold"/>
</dbReference>
<accession>A0A5D4SW94</accession>
<dbReference type="AlphaFoldDB" id="A0A5D4SW94"/>
<dbReference type="GO" id="GO:0016020">
    <property type="term" value="C:membrane"/>
    <property type="evidence" value="ECO:0007669"/>
    <property type="project" value="TreeGrafter"/>
</dbReference>
<dbReference type="PANTHER" id="PTHR43798">
    <property type="entry name" value="MONOACYLGLYCEROL LIPASE"/>
    <property type="match status" value="1"/>
</dbReference>
<evidence type="ECO:0000313" key="4">
    <source>
        <dbReference type="Proteomes" id="UP000322524"/>
    </source>
</evidence>
<reference evidence="3 4" key="1">
    <citation type="submission" date="2019-08" db="EMBL/GenBank/DDBJ databases">
        <title>Bacillus genomes from the desert of Cuatro Cienegas, Coahuila.</title>
        <authorList>
            <person name="Olmedo-Alvarez G."/>
        </authorList>
    </citation>
    <scope>NUCLEOTIDE SEQUENCE [LARGE SCALE GENOMIC DNA]</scope>
    <source>
        <strain evidence="3 4">CH28_1T</strain>
    </source>
</reference>
<proteinExistence type="predicted"/>
<gene>
    <name evidence="3" type="ORF">FZC76_13970</name>
</gene>
<dbReference type="Proteomes" id="UP000322524">
    <property type="component" value="Unassembled WGS sequence"/>
</dbReference>
<dbReference type="PANTHER" id="PTHR43798:SF31">
    <property type="entry name" value="AB HYDROLASE SUPERFAMILY PROTEIN YCLE"/>
    <property type="match status" value="1"/>
</dbReference>
<sequence length="277" mass="31822">MWEQRFIETERGTFEYFTAGQGDPLATTHLYMAFDDRGSLLANPYTEHYKFYLINTRGAGNSVKAEVENQLNMKEGVKDLEAIRTALRLEKWAFAGHSTGGMLALQYGIDAPHSLTKLIAGCAAASKEYGGHKDSIYCSENKHFQRIVEIMDALNDPNTPREERQKLGFEWALMSYYSEDKLKEAINRPNSGRTVGENLDYFRKVEVKNFDLRTQLKNINVPSYIYAGRHDAQCPVDFSLEMAELIPQSQLFIFEESNHNPFIEEEEKFREFVKSTL</sequence>
<comment type="caution">
    <text evidence="3">The sequence shown here is derived from an EMBL/GenBank/DDBJ whole genome shotgun (WGS) entry which is preliminary data.</text>
</comment>
<feature type="domain" description="AB hydrolase-1" evidence="2">
    <location>
        <begin position="46"/>
        <end position="265"/>
    </location>
</feature>
<evidence type="ECO:0000256" key="1">
    <source>
        <dbReference type="ARBA" id="ARBA00022801"/>
    </source>
</evidence>
<dbReference type="Gene3D" id="3.40.50.1820">
    <property type="entry name" value="alpha/beta hydrolase"/>
    <property type="match status" value="1"/>
</dbReference>
<dbReference type="InterPro" id="IPR050266">
    <property type="entry name" value="AB_hydrolase_sf"/>
</dbReference>
<evidence type="ECO:0000313" key="3">
    <source>
        <dbReference type="EMBL" id="TYS67673.1"/>
    </source>
</evidence>
<name>A0A5D4SW94_9BACI</name>
<dbReference type="RefSeq" id="WP_148988783.1">
    <property type="nucleotide sequence ID" value="NZ_VTEV01000005.1"/>
</dbReference>
<dbReference type="GO" id="GO:0016787">
    <property type="term" value="F:hydrolase activity"/>
    <property type="evidence" value="ECO:0007669"/>
    <property type="project" value="UniProtKB-KW"/>
</dbReference>
<dbReference type="InterPro" id="IPR000073">
    <property type="entry name" value="AB_hydrolase_1"/>
</dbReference>
<protein>
    <submittedName>
        <fullName evidence="3">Alpha/beta hydrolase</fullName>
    </submittedName>
</protein>
<dbReference type="OrthoDB" id="9796770at2"/>